<dbReference type="PANTHER" id="PTHR30425:SF1">
    <property type="entry name" value="PHOSPHATE TRANSPORT SYSTEM PERMEASE PROTEIN PSTC"/>
    <property type="match status" value="1"/>
</dbReference>
<name>A0ABW5C9C6_9PROT</name>
<dbReference type="Gene3D" id="1.10.3720.10">
    <property type="entry name" value="MetI-like"/>
    <property type="match status" value="1"/>
</dbReference>
<evidence type="ECO:0000256" key="3">
    <source>
        <dbReference type="ARBA" id="ARBA00022448"/>
    </source>
</evidence>
<keyword evidence="10" id="KW-0997">Cell inner membrane</keyword>
<feature type="transmembrane region" description="Helical" evidence="9">
    <location>
        <begin position="32"/>
        <end position="50"/>
    </location>
</feature>
<dbReference type="InterPro" id="IPR035906">
    <property type="entry name" value="MetI-like_sf"/>
</dbReference>
<dbReference type="CDD" id="cd06261">
    <property type="entry name" value="TM_PBP2"/>
    <property type="match status" value="1"/>
</dbReference>
<dbReference type="NCBIfam" id="TIGR02138">
    <property type="entry name" value="phosphate_pstC"/>
    <property type="match status" value="1"/>
</dbReference>
<keyword evidence="5 10" id="KW-0592">Phosphate transport</keyword>
<organism evidence="12 13">
    <name type="scientific">Phaeospirillum tilakii</name>
    <dbReference type="NCBI Taxonomy" id="741673"/>
    <lineage>
        <taxon>Bacteria</taxon>
        <taxon>Pseudomonadati</taxon>
        <taxon>Pseudomonadota</taxon>
        <taxon>Alphaproteobacteria</taxon>
        <taxon>Rhodospirillales</taxon>
        <taxon>Rhodospirillaceae</taxon>
        <taxon>Phaeospirillum</taxon>
    </lineage>
</organism>
<keyword evidence="6 9" id="KW-0812">Transmembrane</keyword>
<evidence type="ECO:0000259" key="11">
    <source>
        <dbReference type="PROSITE" id="PS50928"/>
    </source>
</evidence>
<reference evidence="13" key="1">
    <citation type="journal article" date="2019" name="Int. J. Syst. Evol. Microbiol.">
        <title>The Global Catalogue of Microorganisms (GCM) 10K type strain sequencing project: providing services to taxonomists for standard genome sequencing and annotation.</title>
        <authorList>
            <consortium name="The Broad Institute Genomics Platform"/>
            <consortium name="The Broad Institute Genome Sequencing Center for Infectious Disease"/>
            <person name="Wu L."/>
            <person name="Ma J."/>
        </authorList>
    </citation>
    <scope>NUCLEOTIDE SEQUENCE [LARGE SCALE GENOMIC DNA]</scope>
    <source>
        <strain evidence="13">KCTC 15012</strain>
    </source>
</reference>
<evidence type="ECO:0000256" key="5">
    <source>
        <dbReference type="ARBA" id="ARBA00022592"/>
    </source>
</evidence>
<evidence type="ECO:0000256" key="2">
    <source>
        <dbReference type="ARBA" id="ARBA00007069"/>
    </source>
</evidence>
<dbReference type="InterPro" id="IPR011864">
    <property type="entry name" value="Phosphate_PstC"/>
</dbReference>
<dbReference type="Pfam" id="PF00528">
    <property type="entry name" value="BPD_transp_1"/>
    <property type="match status" value="1"/>
</dbReference>
<evidence type="ECO:0000256" key="6">
    <source>
        <dbReference type="ARBA" id="ARBA00022692"/>
    </source>
</evidence>
<dbReference type="InterPro" id="IPR000515">
    <property type="entry name" value="MetI-like"/>
</dbReference>
<evidence type="ECO:0000313" key="13">
    <source>
        <dbReference type="Proteomes" id="UP001597296"/>
    </source>
</evidence>
<proteinExistence type="inferred from homology"/>
<sequence>MSSEPFSAALPEGALTRPPSAFDHLADRAFRSLALVAAAALILLLAYILWKIGVKALPAIGEHHFAFLTDSAWDVSNRSFGILPEIWGTLYSSLLALGVAGFFGLTVAIFLTQDFLPPRLAVLFRTVIEMLAAIPSVVFGLWGIFVVIPTIRPLADWLNAELGWLPFFGTTLSGPGLLPATIVLAIMVLPTITAISQDALQSIPYRTKEAAYGMGATKWEAILKVLLPTAAGGIFSALVLGFGRALGETMALAMLIGNSNQISLSLFSPGDTLASLLASHFPEAGEVEVGALMYAALVLLAITLLVNIAGNLLLALTQRRISGKS</sequence>
<dbReference type="RefSeq" id="WP_377315282.1">
    <property type="nucleotide sequence ID" value="NZ_JBHUIY010000010.1"/>
</dbReference>
<keyword evidence="7 9" id="KW-1133">Transmembrane helix</keyword>
<protein>
    <recommendedName>
        <fullName evidence="10">Phosphate transport system permease protein</fullName>
    </recommendedName>
</protein>
<comment type="similarity">
    <text evidence="2 10">Belongs to the binding-protein-dependent transport system permease family. CysTW subfamily.</text>
</comment>
<keyword evidence="3 9" id="KW-0813">Transport</keyword>
<evidence type="ECO:0000256" key="4">
    <source>
        <dbReference type="ARBA" id="ARBA00022475"/>
    </source>
</evidence>
<dbReference type="PANTHER" id="PTHR30425">
    <property type="entry name" value="PHOSPHATE TRANSPORT SYSTEM PERMEASE PROTEIN PST"/>
    <property type="match status" value="1"/>
</dbReference>
<feature type="transmembrane region" description="Helical" evidence="9">
    <location>
        <begin position="291"/>
        <end position="316"/>
    </location>
</feature>
<comment type="subcellular location">
    <subcellularLocation>
        <location evidence="10">Cell inner membrane</location>
        <topology evidence="10">Multi-pass membrane protein</topology>
    </subcellularLocation>
    <subcellularLocation>
        <location evidence="1 9">Cell membrane</location>
        <topology evidence="1 9">Multi-pass membrane protein</topology>
    </subcellularLocation>
</comment>
<feature type="transmembrane region" description="Helical" evidence="9">
    <location>
        <begin position="221"/>
        <end position="242"/>
    </location>
</feature>
<dbReference type="SUPFAM" id="SSF161098">
    <property type="entry name" value="MetI-like"/>
    <property type="match status" value="1"/>
</dbReference>
<feature type="transmembrane region" description="Helical" evidence="9">
    <location>
        <begin position="90"/>
        <end position="111"/>
    </location>
</feature>
<feature type="domain" description="ABC transmembrane type-1" evidence="11">
    <location>
        <begin position="86"/>
        <end position="310"/>
    </location>
</feature>
<gene>
    <name evidence="12" type="primary">pstC</name>
    <name evidence="12" type="ORF">ACFSNB_06785</name>
</gene>
<feature type="transmembrane region" description="Helical" evidence="9">
    <location>
        <begin position="123"/>
        <end position="148"/>
    </location>
</feature>
<evidence type="ECO:0000256" key="8">
    <source>
        <dbReference type="ARBA" id="ARBA00023136"/>
    </source>
</evidence>
<keyword evidence="8 9" id="KW-0472">Membrane</keyword>
<accession>A0ABW5C9C6</accession>
<comment type="caution">
    <text evidence="12">The sequence shown here is derived from an EMBL/GenBank/DDBJ whole genome shotgun (WGS) entry which is preliminary data.</text>
</comment>
<evidence type="ECO:0000313" key="12">
    <source>
        <dbReference type="EMBL" id="MFD2233506.1"/>
    </source>
</evidence>
<keyword evidence="13" id="KW-1185">Reference proteome</keyword>
<dbReference type="InterPro" id="IPR051124">
    <property type="entry name" value="Phosphate_Transport_Permease"/>
</dbReference>
<keyword evidence="4" id="KW-1003">Cell membrane</keyword>
<dbReference type="PROSITE" id="PS50928">
    <property type="entry name" value="ABC_TM1"/>
    <property type="match status" value="1"/>
</dbReference>
<dbReference type="EMBL" id="JBHUIY010000010">
    <property type="protein sequence ID" value="MFD2233506.1"/>
    <property type="molecule type" value="Genomic_DNA"/>
</dbReference>
<comment type="function">
    <text evidence="10">Part of the binding-protein-dependent transport system for phosphate; probably responsible for the translocation of the substrate across the membrane.</text>
</comment>
<dbReference type="Proteomes" id="UP001597296">
    <property type="component" value="Unassembled WGS sequence"/>
</dbReference>
<evidence type="ECO:0000256" key="7">
    <source>
        <dbReference type="ARBA" id="ARBA00022989"/>
    </source>
</evidence>
<evidence type="ECO:0000256" key="1">
    <source>
        <dbReference type="ARBA" id="ARBA00004651"/>
    </source>
</evidence>
<feature type="transmembrane region" description="Helical" evidence="9">
    <location>
        <begin position="177"/>
        <end position="200"/>
    </location>
</feature>
<evidence type="ECO:0000256" key="9">
    <source>
        <dbReference type="RuleBase" id="RU363032"/>
    </source>
</evidence>
<evidence type="ECO:0000256" key="10">
    <source>
        <dbReference type="RuleBase" id="RU363054"/>
    </source>
</evidence>